<organism evidence="4 5">
    <name type="scientific">Crenothrix polyspora</name>
    <dbReference type="NCBI Taxonomy" id="360316"/>
    <lineage>
        <taxon>Bacteria</taxon>
        <taxon>Pseudomonadati</taxon>
        <taxon>Pseudomonadota</taxon>
        <taxon>Gammaproteobacteria</taxon>
        <taxon>Methylococcales</taxon>
        <taxon>Crenotrichaceae</taxon>
        <taxon>Crenothrix</taxon>
    </lineage>
</organism>
<keyword evidence="1" id="KW-0175">Coiled coil</keyword>
<dbReference type="InterPro" id="IPR017468">
    <property type="entry name" value="Chain_len_reg_EpsF"/>
</dbReference>
<evidence type="ECO:0000256" key="2">
    <source>
        <dbReference type="SAM" id="Phobius"/>
    </source>
</evidence>
<feature type="coiled-coil region" evidence="1">
    <location>
        <begin position="271"/>
        <end position="319"/>
    </location>
</feature>
<dbReference type="GO" id="GO:0005886">
    <property type="term" value="C:plasma membrane"/>
    <property type="evidence" value="ECO:0007669"/>
    <property type="project" value="TreeGrafter"/>
</dbReference>
<accession>A0A1R4H519</accession>
<dbReference type="InterPro" id="IPR032807">
    <property type="entry name" value="GNVR"/>
</dbReference>
<reference evidence="5" key="1">
    <citation type="submission" date="2017-02" db="EMBL/GenBank/DDBJ databases">
        <authorList>
            <person name="Daims H."/>
        </authorList>
    </citation>
    <scope>NUCLEOTIDE SEQUENCE [LARGE SCALE GENOMIC DNA]</scope>
</reference>
<evidence type="ECO:0000313" key="5">
    <source>
        <dbReference type="Proteomes" id="UP000195442"/>
    </source>
</evidence>
<protein>
    <submittedName>
        <fullName evidence="4">Chain length determinant protein EpsF</fullName>
    </submittedName>
</protein>
<dbReference type="RefSeq" id="WP_087146500.1">
    <property type="nucleotide sequence ID" value="NZ_FUKJ01000134.1"/>
</dbReference>
<dbReference type="Proteomes" id="UP000195442">
    <property type="component" value="Unassembled WGS sequence"/>
</dbReference>
<dbReference type="EMBL" id="FUKJ01000134">
    <property type="protein sequence ID" value="SJM91345.1"/>
    <property type="molecule type" value="Genomic_DNA"/>
</dbReference>
<dbReference type="NCBIfam" id="TIGR03017">
    <property type="entry name" value="EpsF"/>
    <property type="match status" value="1"/>
</dbReference>
<evidence type="ECO:0000256" key="1">
    <source>
        <dbReference type="SAM" id="Coils"/>
    </source>
</evidence>
<dbReference type="Pfam" id="PF13807">
    <property type="entry name" value="GNVR"/>
    <property type="match status" value="1"/>
</dbReference>
<feature type="domain" description="Tyrosine-protein kinase G-rich" evidence="3">
    <location>
        <begin position="355"/>
        <end position="432"/>
    </location>
</feature>
<dbReference type="PANTHER" id="PTHR32309">
    <property type="entry name" value="TYROSINE-PROTEIN KINASE"/>
    <property type="match status" value="1"/>
</dbReference>
<dbReference type="PANTHER" id="PTHR32309:SF13">
    <property type="entry name" value="FERRIC ENTEROBACTIN TRANSPORT PROTEIN FEPE"/>
    <property type="match status" value="1"/>
</dbReference>
<proteinExistence type="predicted"/>
<dbReference type="GO" id="GO:0004713">
    <property type="term" value="F:protein tyrosine kinase activity"/>
    <property type="evidence" value="ECO:0007669"/>
    <property type="project" value="TreeGrafter"/>
</dbReference>
<keyword evidence="2" id="KW-1133">Transmembrane helix</keyword>
<name>A0A1R4H519_9GAMM</name>
<evidence type="ECO:0000313" key="4">
    <source>
        <dbReference type="EMBL" id="SJM91345.1"/>
    </source>
</evidence>
<evidence type="ECO:0000259" key="3">
    <source>
        <dbReference type="Pfam" id="PF13807"/>
    </source>
</evidence>
<feature type="transmembrane region" description="Helical" evidence="2">
    <location>
        <begin position="411"/>
        <end position="436"/>
    </location>
</feature>
<keyword evidence="5" id="KW-1185">Reference proteome</keyword>
<feature type="transmembrane region" description="Helical" evidence="2">
    <location>
        <begin position="15"/>
        <end position="35"/>
    </location>
</feature>
<feature type="coiled-coil region" evidence="1">
    <location>
        <begin position="345"/>
        <end position="379"/>
    </location>
</feature>
<gene>
    <name evidence="4" type="ORF">CRENPOLYSF2_2190002</name>
</gene>
<dbReference type="InterPro" id="IPR050445">
    <property type="entry name" value="Bact_polysacc_biosynth/exp"/>
</dbReference>
<dbReference type="AlphaFoldDB" id="A0A1R4H519"/>
<keyword evidence="2" id="KW-0812">Transmembrane</keyword>
<sequence>MNFQQILIILYSRKYLILSILLFTVGAITILSVRMPKEYVATTSLVVDQWNVDPVSGASVPPQLAAAYIGTQVDIITSHNVALKVVDMLKLTENAQLTAKFDAKKYKGDLRDWIADNLVEDLEVLPSHESSVMQLNFAGVDARLTADISNAFARAYIDTNIELRAQPARQNADWFDEQMSFFRERLQQAQDKLSDYQQQHGIVVMNERLDLENERLAEISKQLVDSQSHTYELLSRKNQLTLSKRKRQFESNSEKGDSYESLEEVLNSTFVQGLKGDLARAEAKFAEVSKRVDTNHPQYKQAYAEMSSLKNKIDKEINTVLEGISNNATTAQQRDERLLYALTDQKDKVLQLKQQQNEIAVLNREVENAQKFYDNAMQRSVQTRMESEASQSNIAILNPALIPQQPAKPKILLNVLLSVFLGTLLGVCTAFVAELLDRRLRSAIDMTELLGVPVLGVLSSAKKTKWPFARKRATL</sequence>
<dbReference type="OrthoDB" id="9775724at2"/>
<keyword evidence="2" id="KW-0472">Membrane</keyword>